<evidence type="ECO:0000313" key="3">
    <source>
        <dbReference type="Proteomes" id="UP000092600"/>
    </source>
</evidence>
<dbReference type="Pfam" id="PF20680">
    <property type="entry name" value="DUF6817"/>
    <property type="match status" value="1"/>
</dbReference>
<protein>
    <recommendedName>
        <fullName evidence="1">DUF6817 domain-containing protein</fullName>
    </recommendedName>
</protein>
<dbReference type="PANTHER" id="PTHR37391">
    <property type="entry name" value="E3 UBIQUITIN-PROTEIN LIGASE"/>
    <property type="match status" value="1"/>
</dbReference>
<dbReference type="Proteomes" id="UP000092600">
    <property type="component" value="Unassembled WGS sequence"/>
</dbReference>
<evidence type="ECO:0000259" key="1">
    <source>
        <dbReference type="Pfam" id="PF20680"/>
    </source>
</evidence>
<evidence type="ECO:0000313" key="2">
    <source>
        <dbReference type="EMBL" id="OAY81622.1"/>
    </source>
</evidence>
<feature type="domain" description="DUF6817" evidence="1">
    <location>
        <begin position="3"/>
        <end position="58"/>
    </location>
</feature>
<dbReference type="PANTHER" id="PTHR37391:SF2">
    <property type="entry name" value="E3 UBIQUITIN-PROTEIN LIGASE"/>
    <property type="match status" value="1"/>
</dbReference>
<sequence length="191" mass="21494">NWALKLWGTPDPVARCGLFHSAYSNSYFNLAIFDPESASRACVAALAKRLVHLFCVVPCQPLIHDALIFRYFDYDLLNYLARSPASLRAAREGAASDPSSPGAGGSPPCRRNHATTFLMMTMADFGDQLFDWQDKVFRNEDRRLEFAGNNPAALWPREGKPGLWMNSISRMAALYSLIAREEEIYLLERKS</sequence>
<dbReference type="InterPro" id="IPR049202">
    <property type="entry name" value="DUF6817"/>
</dbReference>
<comment type="caution">
    <text evidence="2">The sequence shown here is derived from an EMBL/GenBank/DDBJ whole genome shotgun (WGS) entry which is preliminary data.</text>
</comment>
<proteinExistence type="predicted"/>
<feature type="non-terminal residue" evidence="2">
    <location>
        <position position="1"/>
    </location>
</feature>
<accession>A0A199VWK7</accession>
<name>A0A199VWK7_ANACO</name>
<organism evidence="2 3">
    <name type="scientific">Ananas comosus</name>
    <name type="common">Pineapple</name>
    <name type="synonym">Ananas ananas</name>
    <dbReference type="NCBI Taxonomy" id="4615"/>
    <lineage>
        <taxon>Eukaryota</taxon>
        <taxon>Viridiplantae</taxon>
        <taxon>Streptophyta</taxon>
        <taxon>Embryophyta</taxon>
        <taxon>Tracheophyta</taxon>
        <taxon>Spermatophyta</taxon>
        <taxon>Magnoliopsida</taxon>
        <taxon>Liliopsida</taxon>
        <taxon>Poales</taxon>
        <taxon>Bromeliaceae</taxon>
        <taxon>Bromelioideae</taxon>
        <taxon>Ananas</taxon>
    </lineage>
</organism>
<dbReference type="AlphaFoldDB" id="A0A199VWK7"/>
<dbReference type="EMBL" id="LSRQ01000636">
    <property type="protein sequence ID" value="OAY81622.1"/>
    <property type="molecule type" value="Genomic_DNA"/>
</dbReference>
<gene>
    <name evidence="2" type="ORF">ACMD2_21058</name>
</gene>
<reference evidence="2 3" key="1">
    <citation type="journal article" date="2016" name="DNA Res.">
        <title>The draft genome of MD-2 pineapple using hybrid error correction of long reads.</title>
        <authorList>
            <person name="Redwan R.M."/>
            <person name="Saidin A."/>
            <person name="Kumar S.V."/>
        </authorList>
    </citation>
    <scope>NUCLEOTIDE SEQUENCE [LARGE SCALE GENOMIC DNA]</scope>
    <source>
        <strain evidence="3">cv. MD2</strain>
        <tissue evidence="2">Leaf</tissue>
    </source>
</reference>